<name>A0AAV7UHA5_PLEWA</name>
<evidence type="ECO:0000313" key="2">
    <source>
        <dbReference type="Proteomes" id="UP001066276"/>
    </source>
</evidence>
<proteinExistence type="predicted"/>
<keyword evidence="2" id="KW-1185">Reference proteome</keyword>
<protein>
    <submittedName>
        <fullName evidence="1">Uncharacterized protein</fullName>
    </submittedName>
</protein>
<accession>A0AAV7UHA5</accession>
<sequence length="108" mass="12269">MQPCELLPHTYLDHLPVLLEVEVRSLPPPSFPWRIPPYSLMSAAFRDELVQAIDEYFTIRDRKHPGVMLAVLLHPCKEEDTILGREGVDFALSATGFREVLPKLCSVV</sequence>
<comment type="caution">
    <text evidence="1">The sequence shown here is derived from an EMBL/GenBank/DDBJ whole genome shotgun (WGS) entry which is preliminary data.</text>
</comment>
<dbReference type="EMBL" id="JANPWB010000005">
    <property type="protein sequence ID" value="KAJ1188405.1"/>
    <property type="molecule type" value="Genomic_DNA"/>
</dbReference>
<evidence type="ECO:0000313" key="1">
    <source>
        <dbReference type="EMBL" id="KAJ1188405.1"/>
    </source>
</evidence>
<gene>
    <name evidence="1" type="ORF">NDU88_005166</name>
</gene>
<reference evidence="1" key="1">
    <citation type="journal article" date="2022" name="bioRxiv">
        <title>Sequencing and chromosome-scale assembly of the giantPleurodeles waltlgenome.</title>
        <authorList>
            <person name="Brown T."/>
            <person name="Elewa A."/>
            <person name="Iarovenko S."/>
            <person name="Subramanian E."/>
            <person name="Araus A.J."/>
            <person name="Petzold A."/>
            <person name="Susuki M."/>
            <person name="Suzuki K.-i.T."/>
            <person name="Hayashi T."/>
            <person name="Toyoda A."/>
            <person name="Oliveira C."/>
            <person name="Osipova E."/>
            <person name="Leigh N.D."/>
            <person name="Simon A."/>
            <person name="Yun M.H."/>
        </authorList>
    </citation>
    <scope>NUCLEOTIDE SEQUENCE</scope>
    <source>
        <strain evidence="1">20211129_DDA</strain>
        <tissue evidence="1">Liver</tissue>
    </source>
</reference>
<organism evidence="1 2">
    <name type="scientific">Pleurodeles waltl</name>
    <name type="common">Iberian ribbed newt</name>
    <dbReference type="NCBI Taxonomy" id="8319"/>
    <lineage>
        <taxon>Eukaryota</taxon>
        <taxon>Metazoa</taxon>
        <taxon>Chordata</taxon>
        <taxon>Craniata</taxon>
        <taxon>Vertebrata</taxon>
        <taxon>Euteleostomi</taxon>
        <taxon>Amphibia</taxon>
        <taxon>Batrachia</taxon>
        <taxon>Caudata</taxon>
        <taxon>Salamandroidea</taxon>
        <taxon>Salamandridae</taxon>
        <taxon>Pleurodelinae</taxon>
        <taxon>Pleurodeles</taxon>
    </lineage>
</organism>
<dbReference type="AlphaFoldDB" id="A0AAV7UHA5"/>
<dbReference type="Proteomes" id="UP001066276">
    <property type="component" value="Chromosome 3_1"/>
</dbReference>